<accession>A0A0B6ZA68</accession>
<gene>
    <name evidence="2" type="primary">ORF52256</name>
</gene>
<protein>
    <submittedName>
        <fullName evidence="2">Uncharacterized protein</fullName>
    </submittedName>
</protein>
<feature type="compositionally biased region" description="Polar residues" evidence="1">
    <location>
        <begin position="22"/>
        <end position="65"/>
    </location>
</feature>
<reference evidence="2" key="1">
    <citation type="submission" date="2014-12" db="EMBL/GenBank/DDBJ databases">
        <title>Insight into the proteome of Arion vulgaris.</title>
        <authorList>
            <person name="Aradska J."/>
            <person name="Bulat T."/>
            <person name="Smidak R."/>
            <person name="Sarate P."/>
            <person name="Gangsoo J."/>
            <person name="Sialana F."/>
            <person name="Bilban M."/>
            <person name="Lubec G."/>
        </authorList>
    </citation>
    <scope>NUCLEOTIDE SEQUENCE</scope>
    <source>
        <tissue evidence="2">Skin</tissue>
    </source>
</reference>
<sequence>KQHSSHEIQQVGTHDKLKSRLDQQISVKNNSKPGPIVSNSQPNEENNTKGIINGTHKVSPTVTFR</sequence>
<dbReference type="AlphaFoldDB" id="A0A0B6ZA68"/>
<dbReference type="EMBL" id="HACG01017735">
    <property type="protein sequence ID" value="CEK64600.1"/>
    <property type="molecule type" value="Transcribed_RNA"/>
</dbReference>
<evidence type="ECO:0000256" key="1">
    <source>
        <dbReference type="SAM" id="MobiDB-lite"/>
    </source>
</evidence>
<name>A0A0B6ZA68_9EUPU</name>
<feature type="region of interest" description="Disordered" evidence="1">
    <location>
        <begin position="1"/>
        <end position="65"/>
    </location>
</feature>
<proteinExistence type="predicted"/>
<evidence type="ECO:0000313" key="2">
    <source>
        <dbReference type="EMBL" id="CEK64600.1"/>
    </source>
</evidence>
<feature type="non-terminal residue" evidence="2">
    <location>
        <position position="1"/>
    </location>
</feature>
<organism evidence="2">
    <name type="scientific">Arion vulgaris</name>
    <dbReference type="NCBI Taxonomy" id="1028688"/>
    <lineage>
        <taxon>Eukaryota</taxon>
        <taxon>Metazoa</taxon>
        <taxon>Spiralia</taxon>
        <taxon>Lophotrochozoa</taxon>
        <taxon>Mollusca</taxon>
        <taxon>Gastropoda</taxon>
        <taxon>Heterobranchia</taxon>
        <taxon>Euthyneura</taxon>
        <taxon>Panpulmonata</taxon>
        <taxon>Eupulmonata</taxon>
        <taxon>Stylommatophora</taxon>
        <taxon>Helicina</taxon>
        <taxon>Arionoidea</taxon>
        <taxon>Arionidae</taxon>
        <taxon>Arion</taxon>
    </lineage>
</organism>